<dbReference type="Pfam" id="PF13487">
    <property type="entry name" value="HD_5"/>
    <property type="match status" value="1"/>
</dbReference>
<dbReference type="RefSeq" id="WP_015751022.1">
    <property type="nucleotide sequence ID" value="NC_013223.1"/>
</dbReference>
<protein>
    <submittedName>
        <fullName evidence="5">PAS/PAC sensor protein</fullName>
    </submittedName>
</protein>
<dbReference type="InterPro" id="IPR000700">
    <property type="entry name" value="PAS-assoc_C"/>
</dbReference>
<dbReference type="Gene3D" id="1.10.3210.10">
    <property type="entry name" value="Hypothetical protein af1432"/>
    <property type="match status" value="1"/>
</dbReference>
<dbReference type="SUPFAM" id="SSF109604">
    <property type="entry name" value="HD-domain/PDEase-like"/>
    <property type="match status" value="1"/>
</dbReference>
<dbReference type="Gene3D" id="3.30.450.20">
    <property type="entry name" value="PAS domain"/>
    <property type="match status" value="1"/>
</dbReference>
<feature type="transmembrane region" description="Helical" evidence="1">
    <location>
        <begin position="12"/>
        <end position="32"/>
    </location>
</feature>
<dbReference type="InterPro" id="IPR003607">
    <property type="entry name" value="HD/PDEase_dom"/>
</dbReference>
<dbReference type="InterPro" id="IPR000014">
    <property type="entry name" value="PAS"/>
</dbReference>
<dbReference type="InterPro" id="IPR052020">
    <property type="entry name" value="Cyclic_di-GMP/3'3'-cGAMP_PDE"/>
</dbReference>
<reference evidence="6" key="1">
    <citation type="submission" date="2009-09" db="EMBL/GenBank/DDBJ databases">
        <title>The complete chromosome of Desulfohalobium retbaense DSM 5692.</title>
        <authorList>
            <consortium name="US DOE Joint Genome Institute (JGI-PGF)"/>
            <person name="Lucas S."/>
            <person name="Copeland A."/>
            <person name="Lapidus A."/>
            <person name="Glavina del Rio T."/>
            <person name="Dalin E."/>
            <person name="Tice H."/>
            <person name="Bruce D."/>
            <person name="Goodwin L."/>
            <person name="Pitluck S."/>
            <person name="Kyrpides N."/>
            <person name="Mavromatis K."/>
            <person name="Ivanova N."/>
            <person name="Mikhailova N."/>
            <person name="Munk A.C."/>
            <person name="Brettin T."/>
            <person name="Detter J.C."/>
            <person name="Han C."/>
            <person name="Tapia R."/>
            <person name="Larimer F."/>
            <person name="Land M."/>
            <person name="Hauser L."/>
            <person name="Markowitz V."/>
            <person name="Cheng J.-F."/>
            <person name="Hugenholtz P."/>
            <person name="Woyke T."/>
            <person name="Wu D."/>
            <person name="Spring S."/>
            <person name="Klenk H.-P."/>
            <person name="Eisen J.A."/>
        </authorList>
    </citation>
    <scope>NUCLEOTIDE SEQUENCE [LARGE SCALE GENOMIC DNA]</scope>
    <source>
        <strain evidence="6">DSM 5692</strain>
    </source>
</reference>
<dbReference type="PROSITE" id="PS50112">
    <property type="entry name" value="PAS"/>
    <property type="match status" value="1"/>
</dbReference>
<keyword evidence="1" id="KW-0472">Membrane</keyword>
<dbReference type="HOGENOM" id="CLU_025048_0_0_7"/>
<dbReference type="EMBL" id="CP001734">
    <property type="protein sequence ID" value="ACV67864.1"/>
    <property type="molecule type" value="Genomic_DNA"/>
</dbReference>
<accession>C8WYU8</accession>
<dbReference type="InterPro" id="IPR035965">
    <property type="entry name" value="PAS-like_dom_sf"/>
</dbReference>
<dbReference type="SMART" id="SM00091">
    <property type="entry name" value="PAS"/>
    <property type="match status" value="1"/>
</dbReference>
<organism evidence="5 6">
    <name type="scientific">Desulfohalobium retbaense (strain ATCC 49708 / DSM 5692 / JCM 16813 / HR100)</name>
    <dbReference type="NCBI Taxonomy" id="485915"/>
    <lineage>
        <taxon>Bacteria</taxon>
        <taxon>Pseudomonadati</taxon>
        <taxon>Thermodesulfobacteriota</taxon>
        <taxon>Desulfovibrionia</taxon>
        <taxon>Desulfovibrionales</taxon>
        <taxon>Desulfohalobiaceae</taxon>
        <taxon>Desulfohalobium</taxon>
    </lineage>
</organism>
<dbReference type="KEGG" id="drt:Dret_0567"/>
<feature type="domain" description="HD-GYP" evidence="4">
    <location>
        <begin position="487"/>
        <end position="682"/>
    </location>
</feature>
<evidence type="ECO:0000259" key="4">
    <source>
        <dbReference type="PROSITE" id="PS51832"/>
    </source>
</evidence>
<dbReference type="eggNOG" id="COG2206">
    <property type="taxonomic scope" value="Bacteria"/>
</dbReference>
<proteinExistence type="predicted"/>
<evidence type="ECO:0000259" key="3">
    <source>
        <dbReference type="PROSITE" id="PS50113"/>
    </source>
</evidence>
<dbReference type="AlphaFoldDB" id="C8WYU8"/>
<evidence type="ECO:0000259" key="2">
    <source>
        <dbReference type="PROSITE" id="PS50112"/>
    </source>
</evidence>
<dbReference type="PROSITE" id="PS51832">
    <property type="entry name" value="HD_GYP"/>
    <property type="match status" value="1"/>
</dbReference>
<feature type="transmembrane region" description="Helical" evidence="1">
    <location>
        <begin position="321"/>
        <end position="343"/>
    </location>
</feature>
<feature type="domain" description="PAS" evidence="2">
    <location>
        <begin position="365"/>
        <end position="413"/>
    </location>
</feature>
<evidence type="ECO:0000313" key="5">
    <source>
        <dbReference type="EMBL" id="ACV67864.1"/>
    </source>
</evidence>
<dbReference type="NCBIfam" id="TIGR00229">
    <property type="entry name" value="sensory_box"/>
    <property type="match status" value="1"/>
</dbReference>
<dbReference type="InterPro" id="IPR013656">
    <property type="entry name" value="PAS_4"/>
</dbReference>
<dbReference type="OrthoDB" id="9176789at2"/>
<gene>
    <name evidence="5" type="ordered locus">Dret_0567</name>
</gene>
<dbReference type="CDD" id="cd00130">
    <property type="entry name" value="PAS"/>
    <property type="match status" value="1"/>
</dbReference>
<dbReference type="Pfam" id="PF08448">
    <property type="entry name" value="PAS_4"/>
    <property type="match status" value="1"/>
</dbReference>
<dbReference type="PROSITE" id="PS50113">
    <property type="entry name" value="PAC"/>
    <property type="match status" value="1"/>
</dbReference>
<sequence>MGKETAIKTKTLKLGIFLLLLVLLGAIVFIQWSTAEKEASLEQELETRLEILGKGRVEVISTWLSGLERQGDRVVRSEVFQLYAAEADAIEEDISRLVGGAPLQSGSDGLQQLAAQLPMMETLLKEFVEYSGFLAGRVVHRSGKAYVSTQSSIAPLTGNQKDLVTQCLEKKRGVFAPLRFTASGLVLDMALPIFPPQQHNRFAESKPVAALLLNRAVTDKISEILAGIPYTDQGHQTRLVQTNNGVHQEIVPWLPDRLRPIPSLPAAENREEIPFAVRQEIENGKRVYSLGVKVPEPGWWIIQEQDYRVARADLHSYRRTAIFMTILGALLLGTAFGAVWWRLSFAESERIRAWFRDLNSQLERQRSLLKSIYETAPDFIALKSAQGTYEYVNPAMAGALGRDADQVVGQDDVALFGYDTGKRLERSDHNVYAHGQDVSVIEQVYLQSQAHTLQFSKAPHRDSQGNIVGIVSIAKDITAMVAAQERHERLVRKTVEALVRTVEMSDPYLAGHSRLMGALAVALGDYMEVSSSDRTAMEMAANLSQIGKLFIDESILTKTGTLTDEEREIMQQHVEHAERILCGIDFEMPVLDLLAQMNEHLDGSGYPSGKMAEEISLPARILAVANAFCAMIRPRAYRPAMQVGQALAVLEQHAGTIYDGRVLENLRLVLNTRQGERLLEQAKQDTYRAECGI</sequence>
<dbReference type="Proteomes" id="UP000001052">
    <property type="component" value="Chromosome"/>
</dbReference>
<evidence type="ECO:0000256" key="1">
    <source>
        <dbReference type="SAM" id="Phobius"/>
    </source>
</evidence>
<dbReference type="STRING" id="485915.Dret_0567"/>
<keyword evidence="1" id="KW-1133">Transmembrane helix</keyword>
<dbReference type="PANTHER" id="PTHR45228:SF4">
    <property type="entry name" value="LIPOPROTEIN"/>
    <property type="match status" value="1"/>
</dbReference>
<evidence type="ECO:0000313" key="6">
    <source>
        <dbReference type="Proteomes" id="UP000001052"/>
    </source>
</evidence>
<dbReference type="InterPro" id="IPR037522">
    <property type="entry name" value="HD_GYP_dom"/>
</dbReference>
<reference evidence="5 6" key="2">
    <citation type="journal article" date="2010" name="Stand. Genomic Sci.">
        <title>Complete genome sequence of Desulfohalobium retbaense type strain (HR(100)).</title>
        <authorList>
            <person name="Spring S."/>
            <person name="Nolan M."/>
            <person name="Lapidus A."/>
            <person name="Glavina Del Rio T."/>
            <person name="Copeland A."/>
            <person name="Tice H."/>
            <person name="Cheng J.F."/>
            <person name="Lucas S."/>
            <person name="Land M."/>
            <person name="Chen F."/>
            <person name="Bruce D."/>
            <person name="Goodwin L."/>
            <person name="Pitluck S."/>
            <person name="Ivanova N."/>
            <person name="Mavromatis K."/>
            <person name="Mikhailova N."/>
            <person name="Pati A."/>
            <person name="Chen A."/>
            <person name="Palaniappan K."/>
            <person name="Hauser L."/>
            <person name="Chang Y.J."/>
            <person name="Jeffries C.D."/>
            <person name="Munk C."/>
            <person name="Kiss H."/>
            <person name="Chain P."/>
            <person name="Han C."/>
            <person name="Brettin T."/>
            <person name="Detter J.C."/>
            <person name="Schuler E."/>
            <person name="Goker M."/>
            <person name="Rohde M."/>
            <person name="Bristow J."/>
            <person name="Eisen J.A."/>
            <person name="Markowitz V."/>
            <person name="Hugenholtz P."/>
            <person name="Kyrpides N.C."/>
            <person name="Klenk H.P."/>
        </authorList>
    </citation>
    <scope>NUCLEOTIDE SEQUENCE [LARGE SCALE GENOMIC DNA]</scope>
    <source>
        <strain evidence="5 6">DSM 5692</strain>
    </source>
</reference>
<dbReference type="PANTHER" id="PTHR45228">
    <property type="entry name" value="CYCLIC DI-GMP PHOSPHODIESTERASE TM_0186-RELATED"/>
    <property type="match status" value="1"/>
</dbReference>
<keyword evidence="1" id="KW-0812">Transmembrane</keyword>
<name>C8WYU8_DESRD</name>
<feature type="domain" description="PAC" evidence="3">
    <location>
        <begin position="434"/>
        <end position="489"/>
    </location>
</feature>
<keyword evidence="6" id="KW-1185">Reference proteome</keyword>
<dbReference type="CDD" id="cd00077">
    <property type="entry name" value="HDc"/>
    <property type="match status" value="1"/>
</dbReference>
<dbReference type="SUPFAM" id="SSF55785">
    <property type="entry name" value="PYP-like sensor domain (PAS domain)"/>
    <property type="match status" value="1"/>
</dbReference>